<gene>
    <name evidence="3" type="ORF">DV733_08020</name>
</gene>
<keyword evidence="3" id="KW-0489">Methyltransferase</keyword>
<evidence type="ECO:0000313" key="3">
    <source>
        <dbReference type="EMBL" id="QCC51191.1"/>
    </source>
</evidence>
<reference evidence="3 4" key="1">
    <citation type="journal article" date="2019" name="Nat. Commun.">
        <title>A new type of DNA phosphorothioation-based antiviral system in archaea.</title>
        <authorList>
            <person name="Xiong L."/>
            <person name="Liu S."/>
            <person name="Chen S."/>
            <person name="Xiao Y."/>
            <person name="Zhu B."/>
            <person name="Gao Y."/>
            <person name="Zhang Y."/>
            <person name="Chen B."/>
            <person name="Luo J."/>
            <person name="Deng Z."/>
            <person name="Chen X."/>
            <person name="Wang L."/>
            <person name="Chen S."/>
        </authorList>
    </citation>
    <scope>NUCLEOTIDE SEQUENCE [LARGE SCALE GENOMIC DNA]</scope>
    <source>
        <strain evidence="3 4">CBA1105</strain>
    </source>
</reference>
<dbReference type="GO" id="GO:0008168">
    <property type="term" value="F:methyltransferase activity"/>
    <property type="evidence" value="ECO:0007669"/>
    <property type="project" value="UniProtKB-KW"/>
</dbReference>
<evidence type="ECO:0000256" key="1">
    <source>
        <dbReference type="ARBA" id="ARBA00022679"/>
    </source>
</evidence>
<dbReference type="GO" id="GO:0032259">
    <property type="term" value="P:methylation"/>
    <property type="evidence" value="ECO:0007669"/>
    <property type="project" value="UniProtKB-KW"/>
</dbReference>
<dbReference type="Gene3D" id="3.40.50.150">
    <property type="entry name" value="Vaccinia Virus protein VP39"/>
    <property type="match status" value="1"/>
</dbReference>
<dbReference type="Proteomes" id="UP000296706">
    <property type="component" value="Chromosome"/>
</dbReference>
<dbReference type="SUPFAM" id="SSF53335">
    <property type="entry name" value="S-adenosyl-L-methionine-dependent methyltransferases"/>
    <property type="match status" value="1"/>
</dbReference>
<sequence length="249" mass="28067">MVDQGYEGEHAQFYDALPVLAERGDTEFYVDRANDVDGPVLELACGTGRIYLDLLEAGVDADGFDASADALARLREKAVDRDLDPTVWQADMAGFAVDRRYELLICPFNTFQHLLTVADQLAALESVYDALAPGGAFVFDVFVPGFDVICEEYGEWSTTEVDYRDKAHEYRERSRVVDEVAQQFRFESELRAADGEVVFSIGHDLTMLPTREVELLARLSPFSEWSVQGDFEDRPLRDGDSTQVWTLRK</sequence>
<dbReference type="InterPro" id="IPR041698">
    <property type="entry name" value="Methyltransf_25"/>
</dbReference>
<evidence type="ECO:0000259" key="2">
    <source>
        <dbReference type="Pfam" id="PF13649"/>
    </source>
</evidence>
<keyword evidence="1 3" id="KW-0808">Transferase</keyword>
<proteinExistence type="predicted"/>
<name>A0A4D6HCC6_9EURY</name>
<dbReference type="Pfam" id="PF13649">
    <property type="entry name" value="Methyltransf_25"/>
    <property type="match status" value="1"/>
</dbReference>
<feature type="domain" description="Methyltransferase" evidence="2">
    <location>
        <begin position="40"/>
        <end position="135"/>
    </location>
</feature>
<dbReference type="STRING" id="1457250.GCA_000755225_01301"/>
<keyword evidence="4" id="KW-1185">Reference proteome</keyword>
<dbReference type="EMBL" id="CP031310">
    <property type="protein sequence ID" value="QCC51191.1"/>
    <property type="molecule type" value="Genomic_DNA"/>
</dbReference>
<dbReference type="InterPro" id="IPR029063">
    <property type="entry name" value="SAM-dependent_MTases_sf"/>
</dbReference>
<dbReference type="Gene3D" id="2.20.25.110">
    <property type="entry name" value="S-adenosyl-L-methionine-dependent methyltransferases"/>
    <property type="match status" value="1"/>
</dbReference>
<organism evidence="3 4">
    <name type="scientific">Halapricum salinum</name>
    <dbReference type="NCBI Taxonomy" id="1457250"/>
    <lineage>
        <taxon>Archaea</taxon>
        <taxon>Methanobacteriati</taxon>
        <taxon>Methanobacteriota</taxon>
        <taxon>Stenosarchaea group</taxon>
        <taxon>Halobacteria</taxon>
        <taxon>Halobacteriales</taxon>
        <taxon>Haloarculaceae</taxon>
        <taxon>Halapricum</taxon>
    </lineage>
</organism>
<dbReference type="GeneID" id="39847804"/>
<dbReference type="PANTHER" id="PTHR43861">
    <property type="entry name" value="TRANS-ACONITATE 2-METHYLTRANSFERASE-RELATED"/>
    <property type="match status" value="1"/>
</dbReference>
<protein>
    <submittedName>
        <fullName evidence="3">Class I SAM-dependent methyltransferase</fullName>
    </submittedName>
</protein>
<dbReference type="AlphaFoldDB" id="A0A4D6HCC6"/>
<dbReference type="KEGG" id="hsn:DV733_08020"/>
<evidence type="ECO:0000313" key="4">
    <source>
        <dbReference type="Proteomes" id="UP000296706"/>
    </source>
</evidence>
<accession>A0A4D6HCC6</accession>
<dbReference type="CDD" id="cd02440">
    <property type="entry name" value="AdoMet_MTases"/>
    <property type="match status" value="1"/>
</dbReference>
<dbReference type="RefSeq" id="WP_049995196.1">
    <property type="nucleotide sequence ID" value="NZ_CP031310.1"/>
</dbReference>
<dbReference type="OrthoDB" id="147504at2157"/>